<dbReference type="Proteomes" id="UP000886653">
    <property type="component" value="Unassembled WGS sequence"/>
</dbReference>
<evidence type="ECO:0000256" key="1">
    <source>
        <dbReference type="SAM" id="MobiDB-lite"/>
    </source>
</evidence>
<feature type="compositionally biased region" description="Acidic residues" evidence="1">
    <location>
        <begin position="1"/>
        <end position="10"/>
    </location>
</feature>
<reference evidence="2" key="1">
    <citation type="submission" date="2013-11" db="EMBL/GenBank/DDBJ databases">
        <title>Genome sequence of the fusiform rust pathogen reveals effectors for host alternation and coevolution with pine.</title>
        <authorList>
            <consortium name="DOE Joint Genome Institute"/>
            <person name="Smith K."/>
            <person name="Pendleton A."/>
            <person name="Kubisiak T."/>
            <person name="Anderson C."/>
            <person name="Salamov A."/>
            <person name="Aerts A."/>
            <person name="Riley R."/>
            <person name="Clum A."/>
            <person name="Lindquist E."/>
            <person name="Ence D."/>
            <person name="Campbell M."/>
            <person name="Kronenberg Z."/>
            <person name="Feau N."/>
            <person name="Dhillon B."/>
            <person name="Hamelin R."/>
            <person name="Burleigh J."/>
            <person name="Smith J."/>
            <person name="Yandell M."/>
            <person name="Nelson C."/>
            <person name="Grigoriev I."/>
            <person name="Davis J."/>
        </authorList>
    </citation>
    <scope>NUCLEOTIDE SEQUENCE</scope>
    <source>
        <strain evidence="2">G11</strain>
    </source>
</reference>
<name>A0A9P6TCJ9_9BASI</name>
<sequence length="78" mass="9092">EVISEDDDIRAEENHSLEMKRVQSEDDLPPSVIPADQNMQIDDDKELKEREEGQADDDKEEEFDKQIELEIVPPQELL</sequence>
<evidence type="ECO:0000313" key="2">
    <source>
        <dbReference type="EMBL" id="KAG0145718.1"/>
    </source>
</evidence>
<accession>A0A9P6TCJ9</accession>
<gene>
    <name evidence="2" type="ORF">CROQUDRAFT_93442</name>
</gene>
<keyword evidence="3" id="KW-1185">Reference proteome</keyword>
<evidence type="ECO:0000313" key="3">
    <source>
        <dbReference type="Proteomes" id="UP000886653"/>
    </source>
</evidence>
<feature type="non-terminal residue" evidence="2">
    <location>
        <position position="1"/>
    </location>
</feature>
<feature type="region of interest" description="Disordered" evidence="1">
    <location>
        <begin position="1"/>
        <end position="78"/>
    </location>
</feature>
<feature type="compositionally biased region" description="Basic and acidic residues" evidence="1">
    <location>
        <begin position="11"/>
        <end position="24"/>
    </location>
</feature>
<protein>
    <submittedName>
        <fullName evidence="2">Uncharacterized protein</fullName>
    </submittedName>
</protein>
<organism evidence="2 3">
    <name type="scientific">Cronartium quercuum f. sp. fusiforme G11</name>
    <dbReference type="NCBI Taxonomy" id="708437"/>
    <lineage>
        <taxon>Eukaryota</taxon>
        <taxon>Fungi</taxon>
        <taxon>Dikarya</taxon>
        <taxon>Basidiomycota</taxon>
        <taxon>Pucciniomycotina</taxon>
        <taxon>Pucciniomycetes</taxon>
        <taxon>Pucciniales</taxon>
        <taxon>Coleosporiaceae</taxon>
        <taxon>Cronartium</taxon>
    </lineage>
</organism>
<dbReference type="EMBL" id="MU167271">
    <property type="protein sequence ID" value="KAG0145718.1"/>
    <property type="molecule type" value="Genomic_DNA"/>
</dbReference>
<dbReference type="AlphaFoldDB" id="A0A9P6TCJ9"/>
<proteinExistence type="predicted"/>
<comment type="caution">
    <text evidence="2">The sequence shown here is derived from an EMBL/GenBank/DDBJ whole genome shotgun (WGS) entry which is preliminary data.</text>
</comment>